<dbReference type="EMBL" id="JBICCN010000037">
    <property type="protein sequence ID" value="KAL3100021.1"/>
    <property type="molecule type" value="Genomic_DNA"/>
</dbReference>
<evidence type="ECO:0000256" key="3">
    <source>
        <dbReference type="ARBA" id="ARBA00022692"/>
    </source>
</evidence>
<protein>
    <recommendedName>
        <fullName evidence="9">Bax inhibitor</fullName>
    </recommendedName>
</protein>
<name>A0ABD2KAX2_HETSC</name>
<feature type="transmembrane region" description="Helical" evidence="6">
    <location>
        <begin position="109"/>
        <end position="129"/>
    </location>
</feature>
<accession>A0ABD2KAX2</accession>
<evidence type="ECO:0000256" key="6">
    <source>
        <dbReference type="RuleBase" id="RU004379"/>
    </source>
</evidence>
<keyword evidence="8" id="KW-1185">Reference proteome</keyword>
<dbReference type="GO" id="GO:0016020">
    <property type="term" value="C:membrane"/>
    <property type="evidence" value="ECO:0007669"/>
    <property type="project" value="UniProtKB-SubCell"/>
</dbReference>
<dbReference type="PANTHER" id="PTHR23291">
    <property type="entry name" value="BAX INHIBITOR-RELATED"/>
    <property type="match status" value="1"/>
</dbReference>
<dbReference type="AlphaFoldDB" id="A0ABD2KAX2"/>
<evidence type="ECO:0000256" key="5">
    <source>
        <dbReference type="ARBA" id="ARBA00023136"/>
    </source>
</evidence>
<feature type="transmembrane region" description="Helical" evidence="6">
    <location>
        <begin position="53"/>
        <end position="70"/>
    </location>
</feature>
<evidence type="ECO:0008006" key="9">
    <source>
        <dbReference type="Google" id="ProtNLM"/>
    </source>
</evidence>
<dbReference type="PANTHER" id="PTHR23291:SF32">
    <property type="entry name" value="BAX INHIBITOR 1"/>
    <property type="match status" value="1"/>
</dbReference>
<dbReference type="InterPro" id="IPR006214">
    <property type="entry name" value="Bax_inhibitor_1-related"/>
</dbReference>
<gene>
    <name evidence="7" type="ORF">niasHS_001947</name>
</gene>
<evidence type="ECO:0000313" key="8">
    <source>
        <dbReference type="Proteomes" id="UP001620645"/>
    </source>
</evidence>
<evidence type="ECO:0000256" key="1">
    <source>
        <dbReference type="ARBA" id="ARBA00004141"/>
    </source>
</evidence>
<evidence type="ECO:0000313" key="7">
    <source>
        <dbReference type="EMBL" id="KAL3100021.1"/>
    </source>
</evidence>
<dbReference type="Proteomes" id="UP001620645">
    <property type="component" value="Unassembled WGS sequence"/>
</dbReference>
<feature type="transmembrane region" description="Helical" evidence="6">
    <location>
        <begin position="27"/>
        <end position="47"/>
    </location>
</feature>
<comment type="similarity">
    <text evidence="2 6">Belongs to the BI1 family.</text>
</comment>
<comment type="subcellular location">
    <subcellularLocation>
        <location evidence="1">Membrane</location>
        <topology evidence="1">Multi-pass membrane protein</topology>
    </subcellularLocation>
</comment>
<organism evidence="7 8">
    <name type="scientific">Heterodera schachtii</name>
    <name type="common">Sugarbeet cyst nematode worm</name>
    <name type="synonym">Tylenchus schachtii</name>
    <dbReference type="NCBI Taxonomy" id="97005"/>
    <lineage>
        <taxon>Eukaryota</taxon>
        <taxon>Metazoa</taxon>
        <taxon>Ecdysozoa</taxon>
        <taxon>Nematoda</taxon>
        <taxon>Chromadorea</taxon>
        <taxon>Rhabditida</taxon>
        <taxon>Tylenchina</taxon>
        <taxon>Tylenchomorpha</taxon>
        <taxon>Tylenchoidea</taxon>
        <taxon>Heteroderidae</taxon>
        <taxon>Heteroderinae</taxon>
        <taxon>Heterodera</taxon>
    </lineage>
</organism>
<evidence type="ECO:0000256" key="4">
    <source>
        <dbReference type="ARBA" id="ARBA00022989"/>
    </source>
</evidence>
<feature type="transmembrane region" description="Helical" evidence="6">
    <location>
        <begin position="82"/>
        <end position="103"/>
    </location>
</feature>
<comment type="caution">
    <text evidence="7">The sequence shown here is derived from an EMBL/GenBank/DDBJ whole genome shotgun (WGS) entry which is preliminary data.</text>
</comment>
<feature type="transmembrane region" description="Helical" evidence="6">
    <location>
        <begin position="136"/>
        <end position="155"/>
    </location>
</feature>
<keyword evidence="3 6" id="KW-0812">Transmembrane</keyword>
<keyword evidence="5 6" id="KW-0472">Membrane</keyword>
<keyword evidence="4 6" id="KW-1133">Transmembrane helix</keyword>
<feature type="transmembrane region" description="Helical" evidence="6">
    <location>
        <begin position="161"/>
        <end position="180"/>
    </location>
</feature>
<proteinExistence type="inferred from homology"/>
<sequence length="230" mass="26311">MPSSSKRSVSAWHDKLENHVRDHLNKVYGTLALTMLYAILGIIVNALIDLSSYVHIIAMLECPPFIALLYTKTSKKNLNKRLAFMSAFFFLVGCEIGPLIEYVGFDPNIVFNAIFVTMLVFGSLAMSAFFTDSTKYLHLGGLLSSALFCMLIINFVPYMPFLRPFTLWAGLAINSAFVLYDTQRIVARCRHDYNDCIWHTVMLFQDIAYIFRNALILLKDKKDAENKRRR</sequence>
<dbReference type="Pfam" id="PF01027">
    <property type="entry name" value="Bax1-I"/>
    <property type="match status" value="1"/>
</dbReference>
<evidence type="ECO:0000256" key="2">
    <source>
        <dbReference type="ARBA" id="ARBA00010350"/>
    </source>
</evidence>
<reference evidence="7 8" key="1">
    <citation type="submission" date="2024-10" db="EMBL/GenBank/DDBJ databases">
        <authorList>
            <person name="Kim D."/>
        </authorList>
    </citation>
    <scope>NUCLEOTIDE SEQUENCE [LARGE SCALE GENOMIC DNA]</scope>
    <source>
        <strain evidence="7">Taebaek</strain>
    </source>
</reference>